<evidence type="ECO:0000256" key="7">
    <source>
        <dbReference type="ARBA" id="ARBA00022679"/>
    </source>
</evidence>
<dbReference type="Pfam" id="PF22468">
    <property type="entry name" value="ACT_9"/>
    <property type="match status" value="1"/>
</dbReference>
<evidence type="ECO:0000313" key="18">
    <source>
        <dbReference type="EMBL" id="KSU48069.1"/>
    </source>
</evidence>
<sequence>MTTVLKFGGSSVATVEQIQSIANYLKSRAAEGEKLVVVVSAMGKMTDSLIAQAQAITDRPERRELDRLLAIGEEQTISLLSIALNSLGVKALSQTGAQAGISTMGLHTKSKIKQIDGNLLRQKLETYDVVIVAGFQGVNELGDVTTLGRGGSDTTAVALAAVLDKRCEIYTDVDGVYTADPRIHAAAQPIPHISYDEMMEMSALGSKVMEMRSVELGKKYGVHIFVGKTLESKRGTWIMEATETMEQKAVTSVSVTKNVLTVSIKHVPQTNAAVADIFELLSNRHVNIDMISQTTFDSDIFLSFSCPLDEEEFLDEALKDIMDRFTTVKVDRHNQHAKLSVVGIGMRDATGVASKLFAIFRAENIPFYQVTTSEISISYTIAQADIERTVAAIANAFEL</sequence>
<comment type="similarity">
    <text evidence="5 15">Belongs to the aspartokinase family.</text>
</comment>
<dbReference type="PIRSF" id="PIRSF000726">
    <property type="entry name" value="Asp_kin"/>
    <property type="match status" value="1"/>
</dbReference>
<comment type="catalytic activity">
    <reaction evidence="13 15">
        <text>L-aspartate + ATP = 4-phospho-L-aspartate + ADP</text>
        <dbReference type="Rhea" id="RHEA:23776"/>
        <dbReference type="ChEBI" id="CHEBI:29991"/>
        <dbReference type="ChEBI" id="CHEBI:30616"/>
        <dbReference type="ChEBI" id="CHEBI:57535"/>
        <dbReference type="ChEBI" id="CHEBI:456216"/>
        <dbReference type="EC" id="2.7.2.4"/>
    </reaction>
</comment>
<evidence type="ECO:0000256" key="6">
    <source>
        <dbReference type="ARBA" id="ARBA00022605"/>
    </source>
</evidence>
<dbReference type="SUPFAM" id="SSF53633">
    <property type="entry name" value="Carbamate kinase-like"/>
    <property type="match status" value="1"/>
</dbReference>
<dbReference type="AlphaFoldDB" id="A0A0V8GCW7"/>
<dbReference type="NCBIfam" id="NF005161">
    <property type="entry name" value="PRK06635.2-5"/>
    <property type="match status" value="1"/>
</dbReference>
<evidence type="ECO:0000256" key="13">
    <source>
        <dbReference type="ARBA" id="ARBA00047872"/>
    </source>
</evidence>
<dbReference type="CDD" id="cd04891">
    <property type="entry name" value="ACT_AK-LysC-DapG-like_1"/>
    <property type="match status" value="1"/>
</dbReference>
<feature type="binding site" evidence="14">
    <location>
        <position position="73"/>
    </location>
    <ligand>
        <name>substrate</name>
    </ligand>
</feature>
<dbReference type="EMBL" id="JBAWKY010000005">
    <property type="protein sequence ID" value="MEI4463683.1"/>
    <property type="molecule type" value="Genomic_DNA"/>
</dbReference>
<dbReference type="RefSeq" id="WP_023467116.1">
    <property type="nucleotide sequence ID" value="NZ_FMYN01000005.1"/>
</dbReference>
<dbReference type="CDD" id="cd04261">
    <property type="entry name" value="AAK_AKii-LysC-BS"/>
    <property type="match status" value="1"/>
</dbReference>
<keyword evidence="12" id="KW-0457">Lysine biosynthesis</keyword>
<evidence type="ECO:0000256" key="3">
    <source>
        <dbReference type="ARBA" id="ARBA00004986"/>
    </source>
</evidence>
<organism evidence="18 21">
    <name type="scientific">Exiguobacterium indicum</name>
    <dbReference type="NCBI Taxonomy" id="296995"/>
    <lineage>
        <taxon>Bacteria</taxon>
        <taxon>Bacillati</taxon>
        <taxon>Bacillota</taxon>
        <taxon>Bacilli</taxon>
        <taxon>Bacillales</taxon>
        <taxon>Bacillales Family XII. Incertae Sedis</taxon>
        <taxon>Exiguobacterium</taxon>
    </lineage>
</organism>
<dbReference type="InterPro" id="IPR045865">
    <property type="entry name" value="ACT-like_dom_sf"/>
</dbReference>
<feature type="binding site" evidence="14">
    <location>
        <begin position="207"/>
        <end position="208"/>
    </location>
    <ligand>
        <name>ATP</name>
        <dbReference type="ChEBI" id="CHEBI:30616"/>
    </ligand>
</feature>
<evidence type="ECO:0000256" key="14">
    <source>
        <dbReference type="PIRSR" id="PIRSR000726-1"/>
    </source>
</evidence>
<comment type="caution">
    <text evidence="18">The sequence shown here is derived from an EMBL/GenBank/DDBJ whole genome shotgun (WGS) entry which is preliminary data.</text>
</comment>
<dbReference type="PROSITE" id="PS51671">
    <property type="entry name" value="ACT"/>
    <property type="match status" value="1"/>
</dbReference>
<dbReference type="Pfam" id="PF00696">
    <property type="entry name" value="AA_kinase"/>
    <property type="match status" value="1"/>
</dbReference>
<keyword evidence="8 14" id="KW-0547">Nucleotide-binding</keyword>
<reference evidence="19 22" key="2">
    <citation type="journal article" date="2016" name="Front. Microbiol.">
        <title>Genomic Resource of Rice Seed Associated Bacteria.</title>
        <authorList>
            <person name="Midha S."/>
            <person name="Bansal K."/>
            <person name="Sharma S."/>
            <person name="Kumar N."/>
            <person name="Patil P.P."/>
            <person name="Chaudhry V."/>
            <person name="Patil P.B."/>
        </authorList>
    </citation>
    <scope>NUCLEOTIDE SEQUENCE [LARGE SCALE GENOMIC DNA]</scope>
    <source>
        <strain evidence="19 22">RSA11</strain>
    </source>
</reference>
<dbReference type="Gene3D" id="3.30.70.260">
    <property type="match status" value="2"/>
</dbReference>
<keyword evidence="10 14" id="KW-0067">ATP-binding</keyword>
<comment type="pathway">
    <text evidence="4 16">Amino-acid biosynthesis; L-threonine biosynthesis; L-threonine from L-aspartate: step 1/5.</text>
</comment>
<dbReference type="NCBIfam" id="NF005155">
    <property type="entry name" value="PRK06635.1-4"/>
    <property type="match status" value="1"/>
</dbReference>
<proteinExistence type="inferred from homology"/>
<dbReference type="GeneID" id="90838333"/>
<dbReference type="EMBL" id="LNQL01000005">
    <property type="protein sequence ID" value="KSU48069.1"/>
    <property type="molecule type" value="Genomic_DNA"/>
</dbReference>
<evidence type="ECO:0000256" key="15">
    <source>
        <dbReference type="RuleBase" id="RU003448"/>
    </source>
</evidence>
<dbReference type="InterPro" id="IPR041740">
    <property type="entry name" value="AKii-LysC-BS"/>
</dbReference>
<dbReference type="GO" id="GO:0009088">
    <property type="term" value="P:threonine biosynthetic process"/>
    <property type="evidence" value="ECO:0007669"/>
    <property type="project" value="UniProtKB-UniPathway"/>
</dbReference>
<evidence type="ECO:0000256" key="8">
    <source>
        <dbReference type="ARBA" id="ARBA00022741"/>
    </source>
</evidence>
<evidence type="ECO:0000256" key="10">
    <source>
        <dbReference type="ARBA" id="ARBA00022840"/>
    </source>
</evidence>
<protein>
    <recommendedName>
        <fullName evidence="15">Aspartokinase</fullName>
        <ecNumber evidence="15">2.7.2.4</ecNumber>
    </recommendedName>
</protein>
<dbReference type="GO" id="GO:0009090">
    <property type="term" value="P:homoserine biosynthetic process"/>
    <property type="evidence" value="ECO:0007669"/>
    <property type="project" value="TreeGrafter"/>
</dbReference>
<accession>A0A0V8GCW7</accession>
<dbReference type="CDD" id="cd04923">
    <property type="entry name" value="ACT_AK-LysC-DapG-like_2"/>
    <property type="match status" value="1"/>
</dbReference>
<dbReference type="GO" id="GO:0004072">
    <property type="term" value="F:aspartate kinase activity"/>
    <property type="evidence" value="ECO:0007669"/>
    <property type="project" value="UniProtKB-EC"/>
</dbReference>
<feature type="binding site" evidence="14">
    <location>
        <begin position="6"/>
        <end position="9"/>
    </location>
    <ligand>
        <name>ATP</name>
        <dbReference type="ChEBI" id="CHEBI:30616"/>
    </ligand>
</feature>
<keyword evidence="11" id="KW-0220">Diaminopimelate biosynthesis</keyword>
<name>A0A0V8GCW7_9BACL</name>
<feature type="binding site" evidence="14">
    <location>
        <position position="182"/>
    </location>
    <ligand>
        <name>ATP</name>
        <dbReference type="ChEBI" id="CHEBI:30616"/>
    </ligand>
</feature>
<gene>
    <name evidence="18" type="ORF">AS033_13085</name>
    <name evidence="19" type="ORF">RSA11_12455</name>
    <name evidence="20" type="ORF">SZL87_14755</name>
</gene>
<keyword evidence="23" id="KW-1185">Reference proteome</keyword>
<dbReference type="Proteomes" id="UP001387110">
    <property type="component" value="Unassembled WGS sequence"/>
</dbReference>
<dbReference type="PROSITE" id="PS00324">
    <property type="entry name" value="ASPARTOKINASE"/>
    <property type="match status" value="1"/>
</dbReference>
<dbReference type="Proteomes" id="UP000053797">
    <property type="component" value="Unassembled WGS sequence"/>
</dbReference>
<dbReference type="SUPFAM" id="SSF55021">
    <property type="entry name" value="ACT-like"/>
    <property type="match status" value="2"/>
</dbReference>
<evidence type="ECO:0000256" key="12">
    <source>
        <dbReference type="ARBA" id="ARBA00023154"/>
    </source>
</evidence>
<evidence type="ECO:0000313" key="21">
    <source>
        <dbReference type="Proteomes" id="UP000053797"/>
    </source>
</evidence>
<dbReference type="GO" id="GO:0005829">
    <property type="term" value="C:cytosol"/>
    <property type="evidence" value="ECO:0007669"/>
    <property type="project" value="TreeGrafter"/>
</dbReference>
<dbReference type="InterPro" id="IPR005260">
    <property type="entry name" value="Asp_kin_monofn"/>
</dbReference>
<reference evidence="18 21" key="1">
    <citation type="journal article" date="2015" name="Int. J. Syst. Evol. Microbiol.">
        <title>Exiguobacterium enclense sp. nov., isolated from sediment.</title>
        <authorList>
            <person name="Dastager S.G."/>
            <person name="Mawlankar R."/>
            <person name="Sonalkar V.V."/>
            <person name="Thorat M.N."/>
            <person name="Mual P."/>
            <person name="Verma A."/>
            <person name="Krishnamurthi S."/>
            <person name="Tang S.K."/>
            <person name="Li W.J."/>
        </authorList>
    </citation>
    <scope>NUCLEOTIDE SEQUENCE [LARGE SCALE GENOMIC DNA]</scope>
    <source>
        <strain evidence="18 21">NIO-1109</strain>
    </source>
</reference>
<dbReference type="PANTHER" id="PTHR21499">
    <property type="entry name" value="ASPARTATE KINASE"/>
    <property type="match status" value="1"/>
</dbReference>
<dbReference type="InterPro" id="IPR002912">
    <property type="entry name" value="ACT_dom"/>
</dbReference>
<keyword evidence="9 15" id="KW-0418">Kinase</keyword>
<dbReference type="NCBIfam" id="TIGR00657">
    <property type="entry name" value="asp_kinases"/>
    <property type="match status" value="1"/>
</dbReference>
<comment type="pathway">
    <text evidence="3 16">Amino-acid biosynthesis; L-methionine biosynthesis via de novo pathway; L-homoserine from L-aspartate: step 1/3.</text>
</comment>
<evidence type="ECO:0000313" key="23">
    <source>
        <dbReference type="Proteomes" id="UP001387110"/>
    </source>
</evidence>
<evidence type="ECO:0000256" key="2">
    <source>
        <dbReference type="ARBA" id="ARBA00004766"/>
    </source>
</evidence>
<evidence type="ECO:0000313" key="22">
    <source>
        <dbReference type="Proteomes" id="UP000072605"/>
    </source>
</evidence>
<dbReference type="Proteomes" id="UP000072605">
    <property type="component" value="Unassembled WGS sequence"/>
</dbReference>
<comment type="function">
    <text evidence="1">Catalyzes the phosphorylation of the beta-carboxyl group of aspartic acid with ATP to yield 4-phospho-L-aspartate, which is involved in the branched biosynthetic pathway leading to the biosynthesis of amino acids threonine, isoleucine and methionine.</text>
</comment>
<dbReference type="UniPathway" id="UPA00050">
    <property type="reaction ID" value="UER00461"/>
</dbReference>
<dbReference type="GO" id="GO:0005524">
    <property type="term" value="F:ATP binding"/>
    <property type="evidence" value="ECO:0007669"/>
    <property type="project" value="UniProtKB-KW"/>
</dbReference>
<dbReference type="FunFam" id="3.40.1160.10:FF:000002">
    <property type="entry name" value="Aspartokinase"/>
    <property type="match status" value="1"/>
</dbReference>
<keyword evidence="7 15" id="KW-0808">Transferase</keyword>
<dbReference type="InterPro" id="IPR001341">
    <property type="entry name" value="Asp_kinase"/>
</dbReference>
<evidence type="ECO:0000256" key="11">
    <source>
        <dbReference type="ARBA" id="ARBA00022915"/>
    </source>
</evidence>
<dbReference type="InterPro" id="IPR001048">
    <property type="entry name" value="Asp/Glu/Uridylate_kinase"/>
</dbReference>
<evidence type="ECO:0000256" key="9">
    <source>
        <dbReference type="ARBA" id="ARBA00022777"/>
    </source>
</evidence>
<evidence type="ECO:0000259" key="17">
    <source>
        <dbReference type="PROSITE" id="PS51671"/>
    </source>
</evidence>
<feature type="binding site" evidence="14">
    <location>
        <position position="46"/>
    </location>
    <ligand>
        <name>substrate</name>
    </ligand>
</feature>
<dbReference type="OrthoDB" id="9799110at2"/>
<dbReference type="InterPro" id="IPR054352">
    <property type="entry name" value="ACT_Aspartokinase"/>
</dbReference>
<dbReference type="Gene3D" id="3.40.1160.10">
    <property type="entry name" value="Acetylglutamate kinase-like"/>
    <property type="match status" value="1"/>
</dbReference>
<feature type="binding site" evidence="14">
    <location>
        <position position="177"/>
    </location>
    <ligand>
        <name>ATP</name>
        <dbReference type="ChEBI" id="CHEBI:30616"/>
    </ligand>
</feature>
<dbReference type="GO" id="GO:0009089">
    <property type="term" value="P:lysine biosynthetic process via diaminopimelate"/>
    <property type="evidence" value="ECO:0007669"/>
    <property type="project" value="UniProtKB-UniPathway"/>
</dbReference>
<dbReference type="InterPro" id="IPR018042">
    <property type="entry name" value="Aspartate_kinase_CS"/>
</dbReference>
<keyword evidence="6 16" id="KW-0028">Amino-acid biosynthesis</keyword>
<comment type="pathway">
    <text evidence="2 16">Amino-acid biosynthesis; L-lysine biosynthesis via DAP pathway; (S)-tetrahydrodipicolinate from L-aspartate: step 1/4.</text>
</comment>
<feature type="binding site" evidence="14">
    <location>
        <begin position="171"/>
        <end position="172"/>
    </location>
    <ligand>
        <name>ATP</name>
        <dbReference type="ChEBI" id="CHEBI:30616"/>
    </ligand>
</feature>
<dbReference type="PANTHER" id="PTHR21499:SF68">
    <property type="entry name" value="ASPARTOKINASE 2"/>
    <property type="match status" value="1"/>
</dbReference>
<evidence type="ECO:0000256" key="4">
    <source>
        <dbReference type="ARBA" id="ARBA00005139"/>
    </source>
</evidence>
<evidence type="ECO:0000256" key="5">
    <source>
        <dbReference type="ARBA" id="ARBA00010122"/>
    </source>
</evidence>
<dbReference type="EMBL" id="LDQV01000028">
    <property type="protein sequence ID" value="KTR26013.1"/>
    <property type="molecule type" value="Genomic_DNA"/>
</dbReference>
<evidence type="ECO:0000313" key="19">
    <source>
        <dbReference type="EMBL" id="KTR26013.1"/>
    </source>
</evidence>
<dbReference type="InterPro" id="IPR036393">
    <property type="entry name" value="AceGlu_kinase-like_sf"/>
</dbReference>
<reference evidence="20 23" key="3">
    <citation type="submission" date="2023-12" db="EMBL/GenBank/DDBJ databases">
        <authorList>
            <person name="Easwaran N."/>
            <person name="Lazarus H.P.S."/>
        </authorList>
    </citation>
    <scope>NUCLEOTIDE SEQUENCE [LARGE SCALE GENOMIC DNA]</scope>
    <source>
        <strain evidence="20 23">VIT-2023</strain>
    </source>
</reference>
<dbReference type="UniPathway" id="UPA00034">
    <property type="reaction ID" value="UER00015"/>
</dbReference>
<dbReference type="NCBIfam" id="NF005154">
    <property type="entry name" value="PRK06635.1-2"/>
    <property type="match status" value="1"/>
</dbReference>
<evidence type="ECO:0000313" key="20">
    <source>
        <dbReference type="EMBL" id="MEI4463683.1"/>
    </source>
</evidence>
<feature type="domain" description="ACT" evidence="17">
    <location>
        <begin position="262"/>
        <end position="333"/>
    </location>
</feature>
<evidence type="ECO:0000256" key="1">
    <source>
        <dbReference type="ARBA" id="ARBA00003121"/>
    </source>
</evidence>
<dbReference type="GO" id="GO:0019877">
    <property type="term" value="P:diaminopimelate biosynthetic process"/>
    <property type="evidence" value="ECO:0007669"/>
    <property type="project" value="UniProtKB-KW"/>
</dbReference>
<dbReference type="EC" id="2.7.2.4" evidence="15"/>
<dbReference type="UniPathway" id="UPA00051">
    <property type="reaction ID" value="UER00462"/>
</dbReference>
<evidence type="ECO:0000256" key="16">
    <source>
        <dbReference type="RuleBase" id="RU004249"/>
    </source>
</evidence>